<evidence type="ECO:0000313" key="5">
    <source>
        <dbReference type="EMBL" id="KKQ74681.1"/>
    </source>
</evidence>
<dbReference type="AlphaFoldDB" id="A0A0G0NC68"/>
<dbReference type="PANTHER" id="PTHR43343">
    <property type="entry name" value="PEPTIDASE S12"/>
    <property type="match status" value="1"/>
</dbReference>
<evidence type="ECO:0000256" key="2">
    <source>
        <dbReference type="ARBA" id="ARBA00022670"/>
    </source>
</evidence>
<dbReference type="Gene3D" id="2.30.42.10">
    <property type="match status" value="1"/>
</dbReference>
<name>A0A0G0NC68_9BACT</name>
<dbReference type="PRINTS" id="PR00834">
    <property type="entry name" value="PROTEASES2C"/>
</dbReference>
<dbReference type="Pfam" id="PF13180">
    <property type="entry name" value="PDZ_2"/>
    <property type="match status" value="1"/>
</dbReference>
<accession>A0A0G0NC68</accession>
<dbReference type="Gene3D" id="2.40.10.10">
    <property type="entry name" value="Trypsin-like serine proteases"/>
    <property type="match status" value="2"/>
</dbReference>
<sequence>MKRLIILVVILILLLFGLSYFFDKFSLSINPKIGSQTPSSENVKLLNEENVVTDAVDSVGPSVVTIVEDQPARMEQPFSFGPFSIFGQTPGQEVDPEPRNIGSGFVVDKNGLIVTNKHVVSDTSSKYQVLTINDKTYDVVKIYRDPLNDIAILKVDAGGLKPVTLGSSDNLKVGQFVIAIGTALGEFRNTVTTGVISGLGRGITAGSSFEGFVEKLDNVIQTDAAINPGNSGGPLLNSSSQVIGINTAVASGGENIGFAIPVNEIKKSIETFNKGGQFDRPYLGVSYVMVDKDVASINNFAAGAYVQDIVSGSPAESAGIKKGDIIMEINGKRIEKDKHELSEAISEHKVGEEITIQLWRDGDTVEVKSKLGNASDQ</sequence>
<evidence type="ECO:0000259" key="4">
    <source>
        <dbReference type="PROSITE" id="PS50106"/>
    </source>
</evidence>
<proteinExistence type="inferred from homology"/>
<dbReference type="InterPro" id="IPR001940">
    <property type="entry name" value="Peptidase_S1C"/>
</dbReference>
<dbReference type="GO" id="GO:0006508">
    <property type="term" value="P:proteolysis"/>
    <property type="evidence" value="ECO:0007669"/>
    <property type="project" value="UniProtKB-KW"/>
</dbReference>
<dbReference type="GO" id="GO:0004252">
    <property type="term" value="F:serine-type endopeptidase activity"/>
    <property type="evidence" value="ECO:0007669"/>
    <property type="project" value="InterPro"/>
</dbReference>
<evidence type="ECO:0000256" key="1">
    <source>
        <dbReference type="ARBA" id="ARBA00010541"/>
    </source>
</evidence>
<dbReference type="Proteomes" id="UP000034181">
    <property type="component" value="Unassembled WGS sequence"/>
</dbReference>
<dbReference type="InterPro" id="IPR001478">
    <property type="entry name" value="PDZ"/>
</dbReference>
<dbReference type="SUPFAM" id="SSF50494">
    <property type="entry name" value="Trypsin-like serine proteases"/>
    <property type="match status" value="1"/>
</dbReference>
<dbReference type="Pfam" id="PF13365">
    <property type="entry name" value="Trypsin_2"/>
    <property type="match status" value="1"/>
</dbReference>
<comment type="similarity">
    <text evidence="1">Belongs to the peptidase S1C family.</text>
</comment>
<comment type="caution">
    <text evidence="5">The sequence shown here is derived from an EMBL/GenBank/DDBJ whole genome shotgun (WGS) entry which is preliminary data.</text>
</comment>
<evidence type="ECO:0000256" key="3">
    <source>
        <dbReference type="ARBA" id="ARBA00022801"/>
    </source>
</evidence>
<dbReference type="InterPro" id="IPR009003">
    <property type="entry name" value="Peptidase_S1_PA"/>
</dbReference>
<organism evidence="5 6">
    <name type="scientific">Candidatus Woesebacteria bacterium GW2011_GWB1_38_5b</name>
    <dbReference type="NCBI Taxonomy" id="1618569"/>
    <lineage>
        <taxon>Bacteria</taxon>
        <taxon>Candidatus Woeseibacteriota</taxon>
    </lineage>
</organism>
<reference evidence="5 6" key="1">
    <citation type="journal article" date="2015" name="Nature">
        <title>rRNA introns, odd ribosomes, and small enigmatic genomes across a large radiation of phyla.</title>
        <authorList>
            <person name="Brown C.T."/>
            <person name="Hug L.A."/>
            <person name="Thomas B.C."/>
            <person name="Sharon I."/>
            <person name="Castelle C.J."/>
            <person name="Singh A."/>
            <person name="Wilkins M.J."/>
            <person name="Williams K.H."/>
            <person name="Banfield J.F."/>
        </authorList>
    </citation>
    <scope>NUCLEOTIDE SEQUENCE [LARGE SCALE GENOMIC DNA]</scope>
</reference>
<dbReference type="InterPro" id="IPR051201">
    <property type="entry name" value="Chloro_Bact_Ser_Proteases"/>
</dbReference>
<dbReference type="InterPro" id="IPR036034">
    <property type="entry name" value="PDZ_sf"/>
</dbReference>
<protein>
    <submittedName>
        <fullName evidence="5">Protease Do</fullName>
    </submittedName>
</protein>
<evidence type="ECO:0000313" key="6">
    <source>
        <dbReference type="Proteomes" id="UP000034181"/>
    </source>
</evidence>
<dbReference type="SMART" id="SM00228">
    <property type="entry name" value="PDZ"/>
    <property type="match status" value="1"/>
</dbReference>
<keyword evidence="2 5" id="KW-0645">Protease</keyword>
<dbReference type="InterPro" id="IPR043504">
    <property type="entry name" value="Peptidase_S1_PA_chymotrypsin"/>
</dbReference>
<feature type="domain" description="PDZ" evidence="4">
    <location>
        <begin position="266"/>
        <end position="340"/>
    </location>
</feature>
<dbReference type="SUPFAM" id="SSF50156">
    <property type="entry name" value="PDZ domain-like"/>
    <property type="match status" value="1"/>
</dbReference>
<gene>
    <name evidence="5" type="ORF">US96_C0028G0005</name>
</gene>
<dbReference type="PANTHER" id="PTHR43343:SF3">
    <property type="entry name" value="PROTEASE DO-LIKE 8, CHLOROPLASTIC"/>
    <property type="match status" value="1"/>
</dbReference>
<dbReference type="EMBL" id="LBUZ01000028">
    <property type="protein sequence ID" value="KKQ74681.1"/>
    <property type="molecule type" value="Genomic_DNA"/>
</dbReference>
<dbReference type="PROSITE" id="PS50106">
    <property type="entry name" value="PDZ"/>
    <property type="match status" value="1"/>
</dbReference>
<keyword evidence="3" id="KW-0378">Hydrolase</keyword>